<dbReference type="InterPro" id="IPR011047">
    <property type="entry name" value="Quinoprotein_ADH-like_sf"/>
</dbReference>
<sequence>MRIPFLVIVIFSLAACHLLTSDYTPDIRYAKGDQWVKTFRSGGYLDAAYANDKLYYGSSEFSSDSGNLFYCLDLKTGIVDWAVHVRQWASSPPIVGDSFIYFSGFTGSNIYRFDKTGNKIWEQDAPDVFAGHTLNPLNNNLIVHTVTDGSYELAFMDGAVVNHFAKTSMGSSMPVFYEQYMVQGGVKEDTTIVAHGTLLRCIDYTNGKTVWEHEVGEKPDPLMEHEGKVYLISKGPVMQAFDIKTGAKLWQSDTLGRLAGSYPTSPRMEFDQGKIIYYDIDMKDMRILDETTGKVLTKGNYQDVLKQHLMLPVNHFYRIPADGGSYYTVRVTDSLDSPSKMYRIFVNKEKR</sequence>
<dbReference type="Proteomes" id="UP000263900">
    <property type="component" value="Chromosome"/>
</dbReference>
<reference evidence="2 3" key="1">
    <citation type="submission" date="2018-09" db="EMBL/GenBank/DDBJ databases">
        <title>Genome sequencing of strain 6GH32-13.</title>
        <authorList>
            <person name="Weon H.-Y."/>
            <person name="Heo J."/>
            <person name="Kwon S.-W."/>
        </authorList>
    </citation>
    <scope>NUCLEOTIDE SEQUENCE [LARGE SCALE GENOMIC DNA]</scope>
    <source>
        <strain evidence="2 3">5GH32-13</strain>
    </source>
</reference>
<evidence type="ECO:0000313" key="3">
    <source>
        <dbReference type="Proteomes" id="UP000263900"/>
    </source>
</evidence>
<dbReference type="InterPro" id="IPR015943">
    <property type="entry name" value="WD40/YVTN_repeat-like_dom_sf"/>
</dbReference>
<dbReference type="PANTHER" id="PTHR34512">
    <property type="entry name" value="CELL SURFACE PROTEIN"/>
    <property type="match status" value="1"/>
</dbReference>
<feature type="domain" description="Pyrrolo-quinoline quinone repeat" evidence="1">
    <location>
        <begin position="185"/>
        <end position="296"/>
    </location>
</feature>
<protein>
    <recommendedName>
        <fullName evidence="1">Pyrrolo-quinoline quinone repeat domain-containing protein</fullName>
    </recommendedName>
</protein>
<gene>
    <name evidence="2" type="ORF">D3H65_02600</name>
</gene>
<dbReference type="KEGG" id="pseg:D3H65_02600"/>
<name>A0A3B7MF14_9BACT</name>
<organism evidence="2 3">
    <name type="scientific">Paraflavitalea soli</name>
    <dbReference type="NCBI Taxonomy" id="2315862"/>
    <lineage>
        <taxon>Bacteria</taxon>
        <taxon>Pseudomonadati</taxon>
        <taxon>Bacteroidota</taxon>
        <taxon>Chitinophagia</taxon>
        <taxon>Chitinophagales</taxon>
        <taxon>Chitinophagaceae</taxon>
        <taxon>Paraflavitalea</taxon>
    </lineage>
</organism>
<proteinExistence type="predicted"/>
<accession>A0A3B7MF14</accession>
<dbReference type="SUPFAM" id="SSF50998">
    <property type="entry name" value="Quinoprotein alcohol dehydrogenase-like"/>
    <property type="match status" value="1"/>
</dbReference>
<dbReference type="AlphaFoldDB" id="A0A3B7MF14"/>
<dbReference type="InterPro" id="IPR002372">
    <property type="entry name" value="PQQ_rpt_dom"/>
</dbReference>
<dbReference type="SMART" id="SM00564">
    <property type="entry name" value="PQQ"/>
    <property type="match status" value="3"/>
</dbReference>
<dbReference type="RefSeq" id="WP_119048762.1">
    <property type="nucleotide sequence ID" value="NZ_CP032157.1"/>
</dbReference>
<dbReference type="PANTHER" id="PTHR34512:SF30">
    <property type="entry name" value="OUTER MEMBRANE PROTEIN ASSEMBLY FACTOR BAMB"/>
    <property type="match status" value="1"/>
</dbReference>
<dbReference type="InterPro" id="IPR018391">
    <property type="entry name" value="PQQ_b-propeller_rpt"/>
</dbReference>
<evidence type="ECO:0000313" key="2">
    <source>
        <dbReference type="EMBL" id="AXY72924.1"/>
    </source>
</evidence>
<feature type="domain" description="Pyrrolo-quinoline quinone repeat" evidence="1">
    <location>
        <begin position="41"/>
        <end position="127"/>
    </location>
</feature>
<evidence type="ECO:0000259" key="1">
    <source>
        <dbReference type="Pfam" id="PF13360"/>
    </source>
</evidence>
<dbReference type="OrthoDB" id="1776264at2"/>
<keyword evidence="3" id="KW-1185">Reference proteome</keyword>
<dbReference type="PROSITE" id="PS51257">
    <property type="entry name" value="PROKAR_LIPOPROTEIN"/>
    <property type="match status" value="1"/>
</dbReference>
<dbReference type="EMBL" id="CP032157">
    <property type="protein sequence ID" value="AXY72924.1"/>
    <property type="molecule type" value="Genomic_DNA"/>
</dbReference>
<dbReference type="Gene3D" id="2.130.10.10">
    <property type="entry name" value="YVTN repeat-like/Quinoprotein amine dehydrogenase"/>
    <property type="match status" value="1"/>
</dbReference>
<dbReference type="Pfam" id="PF13360">
    <property type="entry name" value="PQQ_2"/>
    <property type="match status" value="2"/>
</dbReference>